<organism evidence="1 2">
    <name type="scientific">Papilio xuthus</name>
    <name type="common">Asian swallowtail butterfly</name>
    <dbReference type="NCBI Taxonomy" id="66420"/>
    <lineage>
        <taxon>Eukaryota</taxon>
        <taxon>Metazoa</taxon>
        <taxon>Ecdysozoa</taxon>
        <taxon>Arthropoda</taxon>
        <taxon>Hexapoda</taxon>
        <taxon>Insecta</taxon>
        <taxon>Pterygota</taxon>
        <taxon>Neoptera</taxon>
        <taxon>Endopterygota</taxon>
        <taxon>Lepidoptera</taxon>
        <taxon>Glossata</taxon>
        <taxon>Ditrysia</taxon>
        <taxon>Papilionoidea</taxon>
        <taxon>Papilionidae</taxon>
        <taxon>Papilioninae</taxon>
        <taxon>Papilio</taxon>
    </lineage>
</organism>
<evidence type="ECO:0000313" key="2">
    <source>
        <dbReference type="Proteomes" id="UP000053268"/>
    </source>
</evidence>
<keyword evidence="2" id="KW-1185">Reference proteome</keyword>
<accession>A0A0N1I5Q1</accession>
<proteinExistence type="predicted"/>
<dbReference type="EMBL" id="KQ458751">
    <property type="protein sequence ID" value="KPJ05296.1"/>
    <property type="molecule type" value="Genomic_DNA"/>
</dbReference>
<name>A0A0N1I5Q1_PAPXU</name>
<protein>
    <submittedName>
        <fullName evidence="1">Uncharacterized protein</fullName>
    </submittedName>
</protein>
<dbReference type="Proteomes" id="UP000053268">
    <property type="component" value="Unassembled WGS sequence"/>
</dbReference>
<evidence type="ECO:0000313" key="1">
    <source>
        <dbReference type="EMBL" id="KPJ05296.1"/>
    </source>
</evidence>
<reference evidence="1 2" key="1">
    <citation type="journal article" date="2015" name="Nat. Commun.">
        <title>Outbred genome sequencing and CRISPR/Cas9 gene editing in butterflies.</title>
        <authorList>
            <person name="Li X."/>
            <person name="Fan D."/>
            <person name="Zhang W."/>
            <person name="Liu G."/>
            <person name="Zhang L."/>
            <person name="Zhao L."/>
            <person name="Fang X."/>
            <person name="Chen L."/>
            <person name="Dong Y."/>
            <person name="Chen Y."/>
            <person name="Ding Y."/>
            <person name="Zhao R."/>
            <person name="Feng M."/>
            <person name="Zhu Y."/>
            <person name="Feng Y."/>
            <person name="Jiang X."/>
            <person name="Zhu D."/>
            <person name="Xiang H."/>
            <person name="Feng X."/>
            <person name="Li S."/>
            <person name="Wang J."/>
            <person name="Zhang G."/>
            <person name="Kronforst M.R."/>
            <person name="Wang W."/>
        </authorList>
    </citation>
    <scope>NUCLEOTIDE SEQUENCE [LARGE SCALE GENOMIC DNA]</scope>
    <source>
        <strain evidence="1">Ya'a_city_454_Px</strain>
        <tissue evidence="1">Whole body</tissue>
    </source>
</reference>
<gene>
    <name evidence="1" type="ORF">RR46_01124</name>
</gene>
<sequence length="109" mass="11949">MSHESLNRYCADTCEDGNCEDNCTCKDKGCDDCTSKGQLNKPVVLESAVAYDRHVVAVSDNGRSTRSSAALTVLSLVEPVSGPVVLLQLQEQEASHLQVWQHWLLLPYA</sequence>
<dbReference type="AlphaFoldDB" id="A0A0N1I5Q1"/>